<evidence type="ECO:0000313" key="6">
    <source>
        <dbReference type="EMBL" id="MFB9443266.1"/>
    </source>
</evidence>
<dbReference type="PANTHER" id="PTHR30055">
    <property type="entry name" value="HTH-TYPE TRANSCRIPTIONAL REGULATOR RUTR"/>
    <property type="match status" value="1"/>
</dbReference>
<dbReference type="SUPFAM" id="SSF48498">
    <property type="entry name" value="Tetracyclin repressor-like, C-terminal domain"/>
    <property type="match status" value="1"/>
</dbReference>
<keyword evidence="3" id="KW-0804">Transcription</keyword>
<keyword evidence="7" id="KW-1185">Reference proteome</keyword>
<dbReference type="InterPro" id="IPR036271">
    <property type="entry name" value="Tet_transcr_reg_TetR-rel_C_sf"/>
</dbReference>
<dbReference type="SUPFAM" id="SSF46689">
    <property type="entry name" value="Homeodomain-like"/>
    <property type="match status" value="1"/>
</dbReference>
<dbReference type="InterPro" id="IPR049445">
    <property type="entry name" value="TetR_SbtR-like_C"/>
</dbReference>
<keyword evidence="1" id="KW-0805">Transcription regulation</keyword>
<dbReference type="RefSeq" id="WP_223103621.1">
    <property type="nucleotide sequence ID" value="NZ_CP061913.1"/>
</dbReference>
<comment type="caution">
    <text evidence="6">The sequence shown here is derived from an EMBL/GenBank/DDBJ whole genome shotgun (WGS) entry which is preliminary data.</text>
</comment>
<evidence type="ECO:0000259" key="5">
    <source>
        <dbReference type="PROSITE" id="PS50977"/>
    </source>
</evidence>
<feature type="domain" description="HTH tetR-type" evidence="5">
    <location>
        <begin position="15"/>
        <end position="74"/>
    </location>
</feature>
<dbReference type="EMBL" id="JBHMCA010000020">
    <property type="protein sequence ID" value="MFB9443266.1"/>
    <property type="molecule type" value="Genomic_DNA"/>
</dbReference>
<sequence length="187" mass="19867">MASTTPPRRPRADARRNAERLLAAAETVFREHGVDAPLEHVARRAEVAIGTLYSHFPNRRALLGALLHERNEALFARGDQLGGEAAGDALVAWIRAAVEHAAAYQGLAGVIAAGVDDEASELHASCVRMAAIGEHLVARARDAGAISPDVRGTDVFALMNAAAWLLGHGNAEQADRLLNFAIAGMRR</sequence>
<dbReference type="Pfam" id="PF00440">
    <property type="entry name" value="TetR_N"/>
    <property type="match status" value="1"/>
</dbReference>
<protein>
    <submittedName>
        <fullName evidence="6">TetR/AcrR family transcriptional regulator</fullName>
    </submittedName>
</protein>
<name>A0ABV5M378_9ACTN</name>
<dbReference type="InterPro" id="IPR009057">
    <property type="entry name" value="Homeodomain-like_sf"/>
</dbReference>
<organism evidence="6 7">
    <name type="scientific">Dactylosporangium vinaceum</name>
    <dbReference type="NCBI Taxonomy" id="53362"/>
    <lineage>
        <taxon>Bacteria</taxon>
        <taxon>Bacillati</taxon>
        <taxon>Actinomycetota</taxon>
        <taxon>Actinomycetes</taxon>
        <taxon>Micromonosporales</taxon>
        <taxon>Micromonosporaceae</taxon>
        <taxon>Dactylosporangium</taxon>
    </lineage>
</organism>
<evidence type="ECO:0000256" key="2">
    <source>
        <dbReference type="ARBA" id="ARBA00023125"/>
    </source>
</evidence>
<gene>
    <name evidence="6" type="ORF">ACFFTR_09240</name>
</gene>
<dbReference type="Pfam" id="PF21597">
    <property type="entry name" value="TetR_C_43"/>
    <property type="match status" value="1"/>
</dbReference>
<proteinExistence type="predicted"/>
<evidence type="ECO:0000313" key="7">
    <source>
        <dbReference type="Proteomes" id="UP001589608"/>
    </source>
</evidence>
<dbReference type="InterPro" id="IPR001647">
    <property type="entry name" value="HTH_TetR"/>
</dbReference>
<dbReference type="Proteomes" id="UP001589608">
    <property type="component" value="Unassembled WGS sequence"/>
</dbReference>
<dbReference type="PROSITE" id="PS50977">
    <property type="entry name" value="HTH_TETR_2"/>
    <property type="match status" value="1"/>
</dbReference>
<evidence type="ECO:0000256" key="3">
    <source>
        <dbReference type="ARBA" id="ARBA00023163"/>
    </source>
</evidence>
<dbReference type="Gene3D" id="1.10.357.10">
    <property type="entry name" value="Tetracycline Repressor, domain 2"/>
    <property type="match status" value="1"/>
</dbReference>
<reference evidence="6 7" key="1">
    <citation type="submission" date="2024-09" db="EMBL/GenBank/DDBJ databases">
        <authorList>
            <person name="Sun Q."/>
            <person name="Mori K."/>
        </authorList>
    </citation>
    <scope>NUCLEOTIDE SEQUENCE [LARGE SCALE GENOMIC DNA]</scope>
    <source>
        <strain evidence="6 7">JCM 3307</strain>
    </source>
</reference>
<dbReference type="PANTHER" id="PTHR30055:SF234">
    <property type="entry name" value="HTH-TYPE TRANSCRIPTIONAL REGULATOR BETI"/>
    <property type="match status" value="1"/>
</dbReference>
<dbReference type="InterPro" id="IPR050109">
    <property type="entry name" value="HTH-type_TetR-like_transc_reg"/>
</dbReference>
<dbReference type="PRINTS" id="PR00455">
    <property type="entry name" value="HTHTETR"/>
</dbReference>
<feature type="DNA-binding region" description="H-T-H motif" evidence="4">
    <location>
        <begin position="37"/>
        <end position="56"/>
    </location>
</feature>
<keyword evidence="2 4" id="KW-0238">DNA-binding</keyword>
<evidence type="ECO:0000256" key="4">
    <source>
        <dbReference type="PROSITE-ProRule" id="PRU00335"/>
    </source>
</evidence>
<evidence type="ECO:0000256" key="1">
    <source>
        <dbReference type="ARBA" id="ARBA00023015"/>
    </source>
</evidence>
<accession>A0ABV5M378</accession>